<sequence>MKNNVFFLITYLFSLSLFAQEKVLKVTDFGAKGDSTTLNTVYFQQAIDACEKEGGGIVKVDRGVFRIGTIFLKDNVKLWVSEGAKIIGSENPFDYKSIAPFVDATGQPRGKCLIGAEKAKGIAIYGKGVIDGQGENFLYEPMNATLKELGVPKEKRKQLIADRPFLVRLVGCEDIKIHQITLRQSSAWTLHFFQCKNAEVDAINIYSHAHRNNDGIDIDSSTDITIKNAKIDAGDDAVCIKATSPLPTQNVDVQDCILKSDWGAIKFGTESMGDFKNIHIRDCVIKETLGGGIKILSVDGANIENVIIENIKMYGVDMPIFVRLGERLRTYRNAPQEEVGSMKNILLKNIYAEVLPQEKTRVKVPSGILITGTDQHKIEDFHLEKIEIKIKSESEQLEVNTEVPTLERKYPEYIPFGVLPAYGMYARNIKNITLKNLHFYQEGQDKRFPILFSNVEHNTSKNLKVNNDKVTIHYANSDTEKDL</sequence>
<evidence type="ECO:0000256" key="4">
    <source>
        <dbReference type="RuleBase" id="RU361169"/>
    </source>
</evidence>
<dbReference type="InterPro" id="IPR006626">
    <property type="entry name" value="PbH1"/>
</dbReference>
<feature type="signal peptide" evidence="5">
    <location>
        <begin position="1"/>
        <end position="19"/>
    </location>
</feature>
<dbReference type="Proteomes" id="UP000576082">
    <property type="component" value="Unassembled WGS sequence"/>
</dbReference>
<evidence type="ECO:0000256" key="3">
    <source>
        <dbReference type="ARBA" id="ARBA00023295"/>
    </source>
</evidence>
<dbReference type="PANTHER" id="PTHR31339">
    <property type="entry name" value="PECTIN LYASE-RELATED"/>
    <property type="match status" value="1"/>
</dbReference>
<gene>
    <name evidence="6" type="ORF">HHU12_07440</name>
</gene>
<dbReference type="InterPro" id="IPR012334">
    <property type="entry name" value="Pectin_lyas_fold"/>
</dbReference>
<name>A0A7X9P1X3_9BACT</name>
<dbReference type="GO" id="GO:0005975">
    <property type="term" value="P:carbohydrate metabolic process"/>
    <property type="evidence" value="ECO:0007669"/>
    <property type="project" value="InterPro"/>
</dbReference>
<evidence type="ECO:0000256" key="5">
    <source>
        <dbReference type="SAM" id="SignalP"/>
    </source>
</evidence>
<evidence type="ECO:0000256" key="1">
    <source>
        <dbReference type="ARBA" id="ARBA00008834"/>
    </source>
</evidence>
<evidence type="ECO:0000313" key="6">
    <source>
        <dbReference type="EMBL" id="NME67790.1"/>
    </source>
</evidence>
<keyword evidence="5" id="KW-0732">Signal</keyword>
<dbReference type="SMART" id="SM00710">
    <property type="entry name" value="PbH1"/>
    <property type="match status" value="5"/>
</dbReference>
<evidence type="ECO:0000256" key="2">
    <source>
        <dbReference type="ARBA" id="ARBA00022801"/>
    </source>
</evidence>
<organism evidence="6 7">
    <name type="scientific">Flammeovirga aprica JL-4</name>
    <dbReference type="NCBI Taxonomy" id="694437"/>
    <lineage>
        <taxon>Bacteria</taxon>
        <taxon>Pseudomonadati</taxon>
        <taxon>Bacteroidota</taxon>
        <taxon>Cytophagia</taxon>
        <taxon>Cytophagales</taxon>
        <taxon>Flammeovirgaceae</taxon>
        <taxon>Flammeovirga</taxon>
    </lineage>
</organism>
<dbReference type="EMBL" id="JABANE010000015">
    <property type="protein sequence ID" value="NME67790.1"/>
    <property type="molecule type" value="Genomic_DNA"/>
</dbReference>
<comment type="similarity">
    <text evidence="1 4">Belongs to the glycosyl hydrolase 28 family.</text>
</comment>
<dbReference type="InterPro" id="IPR000743">
    <property type="entry name" value="Glyco_hydro_28"/>
</dbReference>
<dbReference type="Gene3D" id="2.160.20.10">
    <property type="entry name" value="Single-stranded right-handed beta-helix, Pectin lyase-like"/>
    <property type="match status" value="1"/>
</dbReference>
<dbReference type="PANTHER" id="PTHR31339:SF9">
    <property type="entry name" value="PLASMIN AND FIBRONECTIN-BINDING PROTEIN A"/>
    <property type="match status" value="1"/>
</dbReference>
<reference evidence="6 7" key="1">
    <citation type="submission" date="2020-04" db="EMBL/GenBank/DDBJ databases">
        <title>Flammeovirga sp. SR4, a novel species isolated from seawater.</title>
        <authorList>
            <person name="Wang X."/>
        </authorList>
    </citation>
    <scope>NUCLEOTIDE SEQUENCE [LARGE SCALE GENOMIC DNA]</scope>
    <source>
        <strain evidence="6 7">ATCC 23126</strain>
    </source>
</reference>
<protein>
    <submittedName>
        <fullName evidence="6">Glycoside hydrolase family 28 protein</fullName>
    </submittedName>
</protein>
<accession>A0A7X9P1X3</accession>
<dbReference type="RefSeq" id="WP_169656120.1">
    <property type="nucleotide sequence ID" value="NZ_JABANE010000015.1"/>
</dbReference>
<evidence type="ECO:0000313" key="7">
    <source>
        <dbReference type="Proteomes" id="UP000576082"/>
    </source>
</evidence>
<dbReference type="InterPro" id="IPR011050">
    <property type="entry name" value="Pectin_lyase_fold/virulence"/>
</dbReference>
<proteinExistence type="inferred from homology"/>
<dbReference type="SUPFAM" id="SSF51126">
    <property type="entry name" value="Pectin lyase-like"/>
    <property type="match status" value="1"/>
</dbReference>
<keyword evidence="3 4" id="KW-0326">Glycosidase</keyword>
<keyword evidence="2 4" id="KW-0378">Hydrolase</keyword>
<comment type="caution">
    <text evidence="6">The sequence shown here is derived from an EMBL/GenBank/DDBJ whole genome shotgun (WGS) entry which is preliminary data.</text>
</comment>
<dbReference type="AlphaFoldDB" id="A0A7X9P1X3"/>
<keyword evidence="7" id="KW-1185">Reference proteome</keyword>
<dbReference type="Pfam" id="PF00295">
    <property type="entry name" value="Glyco_hydro_28"/>
    <property type="match status" value="1"/>
</dbReference>
<dbReference type="InterPro" id="IPR051801">
    <property type="entry name" value="GH28_Enzymes"/>
</dbReference>
<feature type="chain" id="PRO_5031564406" evidence="5">
    <location>
        <begin position="20"/>
        <end position="483"/>
    </location>
</feature>
<dbReference type="GO" id="GO:0004650">
    <property type="term" value="F:polygalacturonase activity"/>
    <property type="evidence" value="ECO:0007669"/>
    <property type="project" value="InterPro"/>
</dbReference>